<comment type="caution">
    <text evidence="1">The sequence shown here is derived from an EMBL/GenBank/DDBJ whole genome shotgun (WGS) entry which is preliminary data.</text>
</comment>
<feature type="non-terminal residue" evidence="1">
    <location>
        <position position="1"/>
    </location>
</feature>
<dbReference type="Proteomes" id="UP001469553">
    <property type="component" value="Unassembled WGS sequence"/>
</dbReference>
<sequence length="65" mass="7431">ERNKQRAYNSQHASILVPPLESSVNPSPITEVTLNSEAEPMQIGHTRLSSEERKRRFEAKECSYC</sequence>
<feature type="non-terminal residue" evidence="1">
    <location>
        <position position="65"/>
    </location>
</feature>
<organism evidence="1 2">
    <name type="scientific">Ameca splendens</name>
    <dbReference type="NCBI Taxonomy" id="208324"/>
    <lineage>
        <taxon>Eukaryota</taxon>
        <taxon>Metazoa</taxon>
        <taxon>Chordata</taxon>
        <taxon>Craniata</taxon>
        <taxon>Vertebrata</taxon>
        <taxon>Euteleostomi</taxon>
        <taxon>Actinopterygii</taxon>
        <taxon>Neopterygii</taxon>
        <taxon>Teleostei</taxon>
        <taxon>Neoteleostei</taxon>
        <taxon>Acanthomorphata</taxon>
        <taxon>Ovalentaria</taxon>
        <taxon>Atherinomorphae</taxon>
        <taxon>Cyprinodontiformes</taxon>
        <taxon>Goodeidae</taxon>
        <taxon>Ameca</taxon>
    </lineage>
</organism>
<evidence type="ECO:0000313" key="1">
    <source>
        <dbReference type="EMBL" id="MEQ2285642.1"/>
    </source>
</evidence>
<proteinExistence type="predicted"/>
<gene>
    <name evidence="1" type="ORF">AMECASPLE_033996</name>
</gene>
<keyword evidence="2" id="KW-1185">Reference proteome</keyword>
<evidence type="ECO:0000313" key="2">
    <source>
        <dbReference type="Proteomes" id="UP001469553"/>
    </source>
</evidence>
<name>A0ABV0XVU0_9TELE</name>
<reference evidence="1 2" key="1">
    <citation type="submission" date="2021-06" db="EMBL/GenBank/DDBJ databases">
        <authorList>
            <person name="Palmer J.M."/>
        </authorList>
    </citation>
    <scope>NUCLEOTIDE SEQUENCE [LARGE SCALE GENOMIC DNA]</scope>
    <source>
        <strain evidence="1 2">AS_MEX2019</strain>
        <tissue evidence="1">Muscle</tissue>
    </source>
</reference>
<protein>
    <submittedName>
        <fullName evidence="1">Uncharacterized protein</fullName>
    </submittedName>
</protein>
<dbReference type="EMBL" id="JAHRIP010014129">
    <property type="protein sequence ID" value="MEQ2285642.1"/>
    <property type="molecule type" value="Genomic_DNA"/>
</dbReference>
<accession>A0ABV0XVU0</accession>